<comment type="subcellular location">
    <subcellularLocation>
        <location evidence="1">Cell outer membrane</location>
    </subcellularLocation>
</comment>
<dbReference type="CDD" id="cd07185">
    <property type="entry name" value="OmpA_C-like"/>
    <property type="match status" value="1"/>
</dbReference>
<protein>
    <submittedName>
        <fullName evidence="6">OmpA family protein</fullName>
    </submittedName>
</protein>
<dbReference type="Proteomes" id="UP000322791">
    <property type="component" value="Unassembled WGS sequence"/>
</dbReference>
<keyword evidence="2 4" id="KW-0472">Membrane</keyword>
<dbReference type="InterPro" id="IPR036737">
    <property type="entry name" value="OmpA-like_sf"/>
</dbReference>
<dbReference type="RefSeq" id="WP_149072408.1">
    <property type="nucleotide sequence ID" value="NZ_VTHL01000023.1"/>
</dbReference>
<dbReference type="PROSITE" id="PS51257">
    <property type="entry name" value="PROKAR_LIPOPROTEIN"/>
    <property type="match status" value="1"/>
</dbReference>
<dbReference type="PROSITE" id="PS51123">
    <property type="entry name" value="OMPA_2"/>
    <property type="match status" value="1"/>
</dbReference>
<dbReference type="SUPFAM" id="SSF103088">
    <property type="entry name" value="OmpA-like"/>
    <property type="match status" value="1"/>
</dbReference>
<feature type="domain" description="OmpA-like" evidence="5">
    <location>
        <begin position="89"/>
        <end position="207"/>
    </location>
</feature>
<accession>A0A5D6UTZ4</accession>
<dbReference type="GO" id="GO:0009279">
    <property type="term" value="C:cell outer membrane"/>
    <property type="evidence" value="ECO:0007669"/>
    <property type="project" value="UniProtKB-SubCell"/>
</dbReference>
<dbReference type="PANTHER" id="PTHR30329:SF21">
    <property type="entry name" value="LIPOPROTEIN YIAD-RELATED"/>
    <property type="match status" value="1"/>
</dbReference>
<dbReference type="InterPro" id="IPR050330">
    <property type="entry name" value="Bact_OuterMem_StrucFunc"/>
</dbReference>
<dbReference type="InterPro" id="IPR006664">
    <property type="entry name" value="OMP_bac"/>
</dbReference>
<evidence type="ECO:0000256" key="1">
    <source>
        <dbReference type="ARBA" id="ARBA00004442"/>
    </source>
</evidence>
<dbReference type="AlphaFoldDB" id="A0A5D6UTZ4"/>
<dbReference type="PRINTS" id="PR01021">
    <property type="entry name" value="OMPADOMAIN"/>
</dbReference>
<gene>
    <name evidence="6" type="ORF">FY528_17950</name>
</gene>
<reference evidence="6 7" key="1">
    <citation type="submission" date="2019-08" db="EMBL/GenBank/DDBJ databases">
        <authorList>
            <person name="Seo M.-J."/>
        </authorList>
    </citation>
    <scope>NUCLEOTIDE SEQUENCE [LARGE SCALE GENOMIC DNA]</scope>
    <source>
        <strain evidence="6 7">KIGAM108</strain>
    </source>
</reference>
<name>A0A5D6UTZ4_9BACT</name>
<sequence>MKTPFLSLLALSALTLGSCDSLNKPSTKDEPQEATADTAVVYRDGKTAEGMANDAANSAENAFDIASAKLTDATFPEIKTKGVTVRGNEDYQVYSVDETVLFDTGKATIKPSAAATLQEVIGSIGQRYTGKQIRVAGFADSRGDASYNKDLAQQRANAVKTYLVDTGKMPAANISTESFGEQQPAASNATAAGRKENRRVELVVRVR</sequence>
<evidence type="ECO:0000313" key="7">
    <source>
        <dbReference type="Proteomes" id="UP000322791"/>
    </source>
</evidence>
<proteinExistence type="predicted"/>
<evidence type="ECO:0000259" key="5">
    <source>
        <dbReference type="PROSITE" id="PS51123"/>
    </source>
</evidence>
<keyword evidence="3" id="KW-0998">Cell outer membrane</keyword>
<dbReference type="Gene3D" id="3.30.1330.60">
    <property type="entry name" value="OmpA-like domain"/>
    <property type="match status" value="1"/>
</dbReference>
<dbReference type="Pfam" id="PF00691">
    <property type="entry name" value="OmpA"/>
    <property type="match status" value="1"/>
</dbReference>
<evidence type="ECO:0000256" key="4">
    <source>
        <dbReference type="PROSITE-ProRule" id="PRU00473"/>
    </source>
</evidence>
<keyword evidence="7" id="KW-1185">Reference proteome</keyword>
<evidence type="ECO:0000256" key="3">
    <source>
        <dbReference type="ARBA" id="ARBA00023237"/>
    </source>
</evidence>
<organism evidence="6 7">
    <name type="scientific">Hymenobacter lutimineralis</name>
    <dbReference type="NCBI Taxonomy" id="2606448"/>
    <lineage>
        <taxon>Bacteria</taxon>
        <taxon>Pseudomonadati</taxon>
        <taxon>Bacteroidota</taxon>
        <taxon>Cytophagia</taxon>
        <taxon>Cytophagales</taxon>
        <taxon>Hymenobacteraceae</taxon>
        <taxon>Hymenobacter</taxon>
    </lineage>
</organism>
<dbReference type="InterPro" id="IPR006665">
    <property type="entry name" value="OmpA-like"/>
</dbReference>
<evidence type="ECO:0000256" key="2">
    <source>
        <dbReference type="ARBA" id="ARBA00023136"/>
    </source>
</evidence>
<comment type="caution">
    <text evidence="6">The sequence shown here is derived from an EMBL/GenBank/DDBJ whole genome shotgun (WGS) entry which is preliminary data.</text>
</comment>
<dbReference type="EMBL" id="VTHL01000023">
    <property type="protein sequence ID" value="TYZ06570.1"/>
    <property type="molecule type" value="Genomic_DNA"/>
</dbReference>
<dbReference type="PANTHER" id="PTHR30329">
    <property type="entry name" value="STATOR ELEMENT OF FLAGELLAR MOTOR COMPLEX"/>
    <property type="match status" value="1"/>
</dbReference>
<evidence type="ECO:0000313" key="6">
    <source>
        <dbReference type="EMBL" id="TYZ06570.1"/>
    </source>
</evidence>